<sequence length="76" mass="8118">MRKADSKYLTEHTATKGSHHLQKIMQAFCAAKITNRINGKSALLSQRKCSCNFILIGIASGGVKGGISASRAEAQI</sequence>
<geneLocation type="mitochondrion" evidence="1"/>
<comment type="caution">
    <text evidence="1">The sequence shown here is derived from an EMBL/GenBank/DDBJ whole genome shotgun (WGS) entry which is preliminary data.</text>
</comment>
<protein>
    <submittedName>
        <fullName evidence="1">Uncharacterized protein</fullName>
    </submittedName>
</protein>
<proteinExistence type="predicted"/>
<organism evidence="1">
    <name type="scientific">Picea glauca</name>
    <name type="common">White spruce</name>
    <name type="synonym">Pinus glauca</name>
    <dbReference type="NCBI Taxonomy" id="3330"/>
    <lineage>
        <taxon>Eukaryota</taxon>
        <taxon>Viridiplantae</taxon>
        <taxon>Streptophyta</taxon>
        <taxon>Embryophyta</taxon>
        <taxon>Tracheophyta</taxon>
        <taxon>Spermatophyta</taxon>
        <taxon>Pinopsida</taxon>
        <taxon>Pinidae</taxon>
        <taxon>Conifers I</taxon>
        <taxon>Pinales</taxon>
        <taxon>Pinaceae</taxon>
        <taxon>Picea</taxon>
    </lineage>
</organism>
<accession>A0A117NHY1</accession>
<gene>
    <name evidence="1" type="ORF">ABT39_MTgene4392</name>
</gene>
<reference evidence="1" key="1">
    <citation type="journal article" date="2015" name="Genome Biol. Evol.">
        <title>Organellar Genomes of White Spruce (Picea glauca): Assembly and Annotation.</title>
        <authorList>
            <person name="Jackman S.D."/>
            <person name="Warren R.L."/>
            <person name="Gibb E.A."/>
            <person name="Vandervalk B.P."/>
            <person name="Mohamadi H."/>
            <person name="Chu J."/>
            <person name="Raymond A."/>
            <person name="Pleasance S."/>
            <person name="Coope R."/>
            <person name="Wildung M.R."/>
            <person name="Ritland C.E."/>
            <person name="Bousquet J."/>
            <person name="Jones S.J."/>
            <person name="Bohlmann J."/>
            <person name="Birol I."/>
        </authorList>
    </citation>
    <scope>NUCLEOTIDE SEQUENCE [LARGE SCALE GENOMIC DNA]</scope>
    <source>
        <tissue evidence="1">Flushing bud</tissue>
    </source>
</reference>
<keyword evidence="1" id="KW-0496">Mitochondrion</keyword>
<dbReference type="EMBL" id="LKAM01000004">
    <property type="protein sequence ID" value="KUM49055.1"/>
    <property type="molecule type" value="Genomic_DNA"/>
</dbReference>
<name>A0A117NHY1_PICGL</name>
<dbReference type="AlphaFoldDB" id="A0A117NHY1"/>
<evidence type="ECO:0000313" key="1">
    <source>
        <dbReference type="EMBL" id="KUM49055.1"/>
    </source>
</evidence>